<sequence length="554" mass="60799">MLYEAGRFAPSDRIASAGAGSFSEACEGERMDEAIGRQFRSIPLRWRGARRPMKDVSKSIARWASVQPQRPAVVDENVALSYGELDEHAGRWIGFLQSAGVAPGDEILLLLDNRAEFVAVLIAAVRADFVPIALNVHFTAEDIASLAARTRASILITTRTFANERDFEEKLSFRVYCLEELDLCDYPNCAGSATELGSDIVFFSSGTTGAPKGIVVPKSVFDMALPPADSGTAPQAHLLCRPLFFRAHLTAACNILQEGGTVVLSGQADFDAWINAMALRRVSFVSMGPIDLMGLLKFFERTGAKFPSSVNHLMITGAPLPDSLKATVTRRMPDLKVTDLYGTSETGAIAMIDNDEWAARGGSCGKPAFFLHAVVRGENGKELPAREVGEVWVKTRYRMREYYGDPAATSETIEDDYIGTGDLGFLDEQGYLHLSGRKRDLINRSGFHIFPEEVENVLRAARDVEDAVVVGLDHPERMQEPVAFIRLRDQGRKDGSSESAKIQELLAHCESRLARYKVPAAVWFVQDIPVNAAGKADRRRLAQRAVLPREGTFG</sequence>
<dbReference type="InterPro" id="IPR025110">
    <property type="entry name" value="AMP-bd_C"/>
</dbReference>
<keyword evidence="3" id="KW-0436">Ligase</keyword>
<proteinExistence type="predicted"/>
<dbReference type="Gene3D" id="3.30.300.30">
    <property type="match status" value="1"/>
</dbReference>
<dbReference type="InterPro" id="IPR045851">
    <property type="entry name" value="AMP-bd_C_sf"/>
</dbReference>
<feature type="domain" description="AMP-binding enzyme C-terminal" evidence="2">
    <location>
        <begin position="453"/>
        <end position="535"/>
    </location>
</feature>
<accession>A0A398CNR1</accession>
<dbReference type="GO" id="GO:0016878">
    <property type="term" value="F:acid-thiol ligase activity"/>
    <property type="evidence" value="ECO:0007669"/>
    <property type="project" value="UniProtKB-ARBA"/>
</dbReference>
<dbReference type="Pfam" id="PF13193">
    <property type="entry name" value="AMP-binding_C"/>
    <property type="match status" value="1"/>
</dbReference>
<evidence type="ECO:0000259" key="2">
    <source>
        <dbReference type="Pfam" id="PF13193"/>
    </source>
</evidence>
<dbReference type="PANTHER" id="PTHR43767">
    <property type="entry name" value="LONG-CHAIN-FATTY-ACID--COA LIGASE"/>
    <property type="match status" value="1"/>
</dbReference>
<comment type="caution">
    <text evidence="3">The sequence shown here is derived from an EMBL/GenBank/DDBJ whole genome shotgun (WGS) entry which is preliminary data.</text>
</comment>
<dbReference type="InterPro" id="IPR042099">
    <property type="entry name" value="ANL_N_sf"/>
</dbReference>
<dbReference type="Pfam" id="PF00501">
    <property type="entry name" value="AMP-binding"/>
    <property type="match status" value="1"/>
</dbReference>
<gene>
    <name evidence="3" type="ORF">D3H35_07885</name>
</gene>
<organism evidence="3 4">
    <name type="scientific">Cohnella faecalis</name>
    <dbReference type="NCBI Taxonomy" id="2315694"/>
    <lineage>
        <taxon>Bacteria</taxon>
        <taxon>Bacillati</taxon>
        <taxon>Bacillota</taxon>
        <taxon>Bacilli</taxon>
        <taxon>Bacillales</taxon>
        <taxon>Paenibacillaceae</taxon>
        <taxon>Cohnella</taxon>
    </lineage>
</organism>
<feature type="domain" description="AMP-dependent synthetase/ligase" evidence="1">
    <location>
        <begin position="61"/>
        <end position="403"/>
    </location>
</feature>
<reference evidence="3 4" key="1">
    <citation type="submission" date="2018-09" db="EMBL/GenBank/DDBJ databases">
        <title>Cohnella cavernae sp. nov., isolated from a karst cave.</title>
        <authorList>
            <person name="Zhu H."/>
        </authorList>
    </citation>
    <scope>NUCLEOTIDE SEQUENCE [LARGE SCALE GENOMIC DNA]</scope>
    <source>
        <strain evidence="3 4">K2E09-144</strain>
    </source>
</reference>
<evidence type="ECO:0000259" key="1">
    <source>
        <dbReference type="Pfam" id="PF00501"/>
    </source>
</evidence>
<dbReference type="InterPro" id="IPR050237">
    <property type="entry name" value="ATP-dep_AMP-bd_enzyme"/>
</dbReference>
<evidence type="ECO:0000313" key="3">
    <source>
        <dbReference type="EMBL" id="RIE03880.1"/>
    </source>
</evidence>
<name>A0A398CNR1_9BACL</name>
<dbReference type="InterPro" id="IPR000873">
    <property type="entry name" value="AMP-dep_synth/lig_dom"/>
</dbReference>
<dbReference type="Proteomes" id="UP000266340">
    <property type="component" value="Unassembled WGS sequence"/>
</dbReference>
<dbReference type="SUPFAM" id="SSF56801">
    <property type="entry name" value="Acetyl-CoA synthetase-like"/>
    <property type="match status" value="1"/>
</dbReference>
<protein>
    <submittedName>
        <fullName evidence="3">Long-chain fatty acid--CoA ligase</fullName>
    </submittedName>
</protein>
<dbReference type="EMBL" id="QXJM01000029">
    <property type="protein sequence ID" value="RIE03880.1"/>
    <property type="molecule type" value="Genomic_DNA"/>
</dbReference>
<keyword evidence="4" id="KW-1185">Reference proteome</keyword>
<dbReference type="Gene3D" id="3.40.50.12780">
    <property type="entry name" value="N-terminal domain of ligase-like"/>
    <property type="match status" value="1"/>
</dbReference>
<dbReference type="AlphaFoldDB" id="A0A398CNR1"/>
<evidence type="ECO:0000313" key="4">
    <source>
        <dbReference type="Proteomes" id="UP000266340"/>
    </source>
</evidence>
<dbReference type="PANTHER" id="PTHR43767:SF1">
    <property type="entry name" value="NONRIBOSOMAL PEPTIDE SYNTHASE PES1 (EUROFUNG)-RELATED"/>
    <property type="match status" value="1"/>
</dbReference>